<evidence type="ECO:0000313" key="1">
    <source>
        <dbReference type="EMBL" id="QGH61339.1"/>
    </source>
</evidence>
<reference evidence="1 2" key="1">
    <citation type="submission" date="2019-11" db="EMBL/GenBank/DDBJ databases">
        <title>The Phosphoenolpyruvate Phosphotransferase System Regulates Serratia proteamaculans 336X Biofilm Formation and Wheat Roots colonization.</title>
        <authorList>
            <person name="Liu F."/>
        </authorList>
    </citation>
    <scope>NUCLEOTIDE SEQUENCE [LARGE SCALE GENOMIC DNA]</scope>
    <source>
        <strain evidence="1 2">336X</strain>
    </source>
</reference>
<accession>A0A5Q2VB74</accession>
<proteinExistence type="predicted"/>
<dbReference type="AlphaFoldDB" id="A0A5Q2VB74"/>
<name>A0A5Q2VB74_SERPR</name>
<dbReference type="EMBL" id="CP045913">
    <property type="protein sequence ID" value="QGH61339.1"/>
    <property type="molecule type" value="Genomic_DNA"/>
</dbReference>
<dbReference type="RefSeq" id="WP_153858539.1">
    <property type="nucleotide sequence ID" value="NZ_CP045913.1"/>
</dbReference>
<gene>
    <name evidence="1" type="ORF">GHV41_11020</name>
</gene>
<organism evidence="1 2">
    <name type="scientific">Serratia proteamaculans</name>
    <dbReference type="NCBI Taxonomy" id="28151"/>
    <lineage>
        <taxon>Bacteria</taxon>
        <taxon>Pseudomonadati</taxon>
        <taxon>Pseudomonadota</taxon>
        <taxon>Gammaproteobacteria</taxon>
        <taxon>Enterobacterales</taxon>
        <taxon>Yersiniaceae</taxon>
        <taxon>Serratia</taxon>
    </lineage>
</organism>
<sequence length="130" mass="15256">MWETNEVLRFDENLYRILRVKPGEIVWIKLDDPKALPEYILEFKLLSWLENERLSRSSDPYLPLHNEEPAFGSIAFDKREKNLKVIHPIIIDDKCFESKIRSQRVAAVESAGLASKVYIYRLAYSGEDEQ</sequence>
<dbReference type="Proteomes" id="UP000381260">
    <property type="component" value="Chromosome"/>
</dbReference>
<evidence type="ECO:0000313" key="2">
    <source>
        <dbReference type="Proteomes" id="UP000381260"/>
    </source>
</evidence>
<protein>
    <submittedName>
        <fullName evidence="1">Uncharacterized protein</fullName>
    </submittedName>
</protein>